<dbReference type="Pfam" id="PF00664">
    <property type="entry name" value="ABC_membrane"/>
    <property type="match status" value="1"/>
</dbReference>
<dbReference type="PANTHER" id="PTHR43394">
    <property type="entry name" value="ATP-DEPENDENT PERMEASE MDL1, MITOCHONDRIAL"/>
    <property type="match status" value="1"/>
</dbReference>
<keyword evidence="6 13" id="KW-0067">ATP-binding</keyword>
<evidence type="ECO:0000313" key="14">
    <source>
        <dbReference type="Proteomes" id="UP000295632"/>
    </source>
</evidence>
<dbReference type="GO" id="GO:0005524">
    <property type="term" value="F:ATP binding"/>
    <property type="evidence" value="ECO:0007669"/>
    <property type="project" value="UniProtKB-KW"/>
</dbReference>
<gene>
    <name evidence="13" type="ORF">EV213_10196</name>
</gene>
<dbReference type="EMBL" id="SNYJ01000001">
    <property type="protein sequence ID" value="TDQ42667.1"/>
    <property type="molecule type" value="Genomic_DNA"/>
</dbReference>
<proteinExistence type="predicted"/>
<dbReference type="InterPro" id="IPR039421">
    <property type="entry name" value="Type_1_exporter"/>
</dbReference>
<dbReference type="PROSITE" id="PS50893">
    <property type="entry name" value="ABC_TRANSPORTER_2"/>
    <property type="match status" value="1"/>
</dbReference>
<evidence type="ECO:0000256" key="4">
    <source>
        <dbReference type="ARBA" id="ARBA00022692"/>
    </source>
</evidence>
<evidence type="ECO:0000256" key="1">
    <source>
        <dbReference type="ARBA" id="ARBA00004651"/>
    </source>
</evidence>
<dbReference type="SMART" id="SM00382">
    <property type="entry name" value="AAA"/>
    <property type="match status" value="1"/>
</dbReference>
<dbReference type="PROSITE" id="PS00211">
    <property type="entry name" value="ABC_TRANSPORTER_1"/>
    <property type="match status" value="1"/>
</dbReference>
<keyword evidence="5" id="KW-0547">Nucleotide-binding</keyword>
<evidence type="ECO:0000256" key="5">
    <source>
        <dbReference type="ARBA" id="ARBA00022741"/>
    </source>
</evidence>
<feature type="domain" description="ABC transmembrane type-1" evidence="12">
    <location>
        <begin position="71"/>
        <end position="355"/>
    </location>
</feature>
<dbReference type="GO" id="GO:0015421">
    <property type="term" value="F:ABC-type oligopeptide transporter activity"/>
    <property type="evidence" value="ECO:0007669"/>
    <property type="project" value="TreeGrafter"/>
</dbReference>
<dbReference type="OrthoDB" id="9770415at2"/>
<evidence type="ECO:0000313" key="13">
    <source>
        <dbReference type="EMBL" id="TDQ42667.1"/>
    </source>
</evidence>
<evidence type="ECO:0000259" key="11">
    <source>
        <dbReference type="PROSITE" id="PS50893"/>
    </source>
</evidence>
<dbReference type="InterPro" id="IPR003593">
    <property type="entry name" value="AAA+_ATPase"/>
</dbReference>
<dbReference type="InterPro" id="IPR017871">
    <property type="entry name" value="ABC_transporter-like_CS"/>
</dbReference>
<dbReference type="GO" id="GO:0016887">
    <property type="term" value="F:ATP hydrolysis activity"/>
    <property type="evidence" value="ECO:0007669"/>
    <property type="project" value="InterPro"/>
</dbReference>
<feature type="transmembrane region" description="Helical" evidence="10">
    <location>
        <begin position="70"/>
        <end position="95"/>
    </location>
</feature>
<keyword evidence="7 10" id="KW-1133">Transmembrane helix</keyword>
<evidence type="ECO:0000256" key="2">
    <source>
        <dbReference type="ARBA" id="ARBA00022448"/>
    </source>
</evidence>
<dbReference type="FunFam" id="1.20.1560.10:FF:000011">
    <property type="entry name" value="Multidrug ABC transporter ATP-binding protein"/>
    <property type="match status" value="1"/>
</dbReference>
<feature type="domain" description="ABC transporter" evidence="11">
    <location>
        <begin position="389"/>
        <end position="624"/>
    </location>
</feature>
<keyword evidence="4 10" id="KW-0812">Transmembrane</keyword>
<dbReference type="InterPro" id="IPR011527">
    <property type="entry name" value="ABC1_TM_dom"/>
</dbReference>
<reference evidence="13 14" key="1">
    <citation type="submission" date="2019-03" db="EMBL/GenBank/DDBJ databases">
        <title>Genomic Encyclopedia of Type Strains, Phase IV (KMG-IV): sequencing the most valuable type-strain genomes for metagenomic binning, comparative biology and taxonomic classification.</title>
        <authorList>
            <person name="Goeker M."/>
        </authorList>
    </citation>
    <scope>NUCLEOTIDE SEQUENCE [LARGE SCALE GENOMIC DNA]</scope>
    <source>
        <strain evidence="13 14">DSM 28697</strain>
    </source>
</reference>
<evidence type="ECO:0000256" key="9">
    <source>
        <dbReference type="SAM" id="MobiDB-lite"/>
    </source>
</evidence>
<dbReference type="FunFam" id="3.40.50.300:FF:000287">
    <property type="entry name" value="Multidrug ABC transporter ATP-binding protein"/>
    <property type="match status" value="1"/>
</dbReference>
<evidence type="ECO:0000256" key="8">
    <source>
        <dbReference type="ARBA" id="ARBA00023136"/>
    </source>
</evidence>
<evidence type="ECO:0000259" key="12">
    <source>
        <dbReference type="PROSITE" id="PS50929"/>
    </source>
</evidence>
<keyword evidence="14" id="KW-1185">Reference proteome</keyword>
<dbReference type="Gene3D" id="1.20.1560.10">
    <property type="entry name" value="ABC transporter type 1, transmembrane domain"/>
    <property type="match status" value="1"/>
</dbReference>
<comment type="subcellular location">
    <subcellularLocation>
        <location evidence="1">Cell membrane</location>
        <topology evidence="1">Multi-pass membrane protein</topology>
    </subcellularLocation>
</comment>
<dbReference type="PROSITE" id="PS50929">
    <property type="entry name" value="ABC_TM1F"/>
    <property type="match status" value="1"/>
</dbReference>
<dbReference type="Pfam" id="PF00005">
    <property type="entry name" value="ABC_tran"/>
    <property type="match status" value="1"/>
</dbReference>
<feature type="region of interest" description="Disordered" evidence="9">
    <location>
        <begin position="1"/>
        <end position="49"/>
    </location>
</feature>
<dbReference type="SUPFAM" id="SSF52540">
    <property type="entry name" value="P-loop containing nucleoside triphosphate hydrolases"/>
    <property type="match status" value="1"/>
</dbReference>
<keyword evidence="3" id="KW-1003">Cell membrane</keyword>
<protein>
    <submittedName>
        <fullName evidence="13">ATP-binding cassette subfamily B protein</fullName>
    </submittedName>
</protein>
<dbReference type="CDD" id="cd18547">
    <property type="entry name" value="ABC_6TM_Tm288_like"/>
    <property type="match status" value="1"/>
</dbReference>
<feature type="compositionally biased region" description="Polar residues" evidence="9">
    <location>
        <begin position="22"/>
        <end position="33"/>
    </location>
</feature>
<dbReference type="Proteomes" id="UP000295632">
    <property type="component" value="Unassembled WGS sequence"/>
</dbReference>
<evidence type="ECO:0000256" key="3">
    <source>
        <dbReference type="ARBA" id="ARBA00022475"/>
    </source>
</evidence>
<organism evidence="13 14">
    <name type="scientific">Aureibacillus halotolerans</name>
    <dbReference type="NCBI Taxonomy" id="1508390"/>
    <lineage>
        <taxon>Bacteria</taxon>
        <taxon>Bacillati</taxon>
        <taxon>Bacillota</taxon>
        <taxon>Bacilli</taxon>
        <taxon>Bacillales</taxon>
        <taxon>Bacillaceae</taxon>
        <taxon>Aureibacillus</taxon>
    </lineage>
</organism>
<dbReference type="InterPro" id="IPR036640">
    <property type="entry name" value="ABC1_TM_sf"/>
</dbReference>
<dbReference type="CDD" id="cd03254">
    <property type="entry name" value="ABCC_Glucan_exporter_like"/>
    <property type="match status" value="1"/>
</dbReference>
<evidence type="ECO:0000256" key="10">
    <source>
        <dbReference type="SAM" id="Phobius"/>
    </source>
</evidence>
<dbReference type="Gene3D" id="3.40.50.300">
    <property type="entry name" value="P-loop containing nucleotide triphosphate hydrolases"/>
    <property type="match status" value="1"/>
</dbReference>
<dbReference type="SUPFAM" id="SSF90123">
    <property type="entry name" value="ABC transporter transmembrane region"/>
    <property type="match status" value="1"/>
</dbReference>
<keyword evidence="2" id="KW-0813">Transport</keyword>
<comment type="caution">
    <text evidence="13">The sequence shown here is derived from an EMBL/GenBank/DDBJ whole genome shotgun (WGS) entry which is preliminary data.</text>
</comment>
<evidence type="ECO:0000256" key="7">
    <source>
        <dbReference type="ARBA" id="ARBA00022989"/>
    </source>
</evidence>
<dbReference type="InterPro" id="IPR027417">
    <property type="entry name" value="P-loop_NTPase"/>
</dbReference>
<dbReference type="InterPro" id="IPR003439">
    <property type="entry name" value="ABC_transporter-like_ATP-bd"/>
</dbReference>
<dbReference type="RefSeq" id="WP_133578511.1">
    <property type="nucleotide sequence ID" value="NZ_SNYJ01000001.1"/>
</dbReference>
<feature type="transmembrane region" description="Helical" evidence="10">
    <location>
        <begin position="107"/>
        <end position="128"/>
    </location>
</feature>
<feature type="compositionally biased region" description="Basic and acidic residues" evidence="9">
    <location>
        <begin position="1"/>
        <end position="11"/>
    </location>
</feature>
<dbReference type="AlphaFoldDB" id="A0A4V3D651"/>
<accession>A0A4V3D651</accession>
<dbReference type="PANTHER" id="PTHR43394:SF1">
    <property type="entry name" value="ATP-BINDING CASSETTE SUB-FAMILY B MEMBER 10, MITOCHONDRIAL"/>
    <property type="match status" value="1"/>
</dbReference>
<keyword evidence="8 10" id="KW-0472">Membrane</keyword>
<sequence length="638" mass="70775">MAKRIIEELKKPFQQPKPELDASQQTGGVTSVFGQGPHEKGISDKKKKPKDVKGTLARLWNYLAKTKNKLFLVVFMVFISSGLGLLGPVIVGFAIDDYITNREEQGFIWMLVSLGFVFAGQAAAMMIHNNTMIAIAQRTVYQLRTELFNKFHKLPIAYFDKRQHGELMSRVTNDIENVSNTLNTSFIQLCSSVLTLIGTVIVMLVLSPIMTAVTMTIIPAMYFGMKWITKRTSVRFKAQQRHLGEINGFIEETLSGQRVIKVFSQEERVLTEMTEKNNVLRIAGFWAQVYSGFIPKLMNFLNNASFALIAGVGGFLAYHNPEIVSIGVIVIFVEFSRQFTRPLNDLANQWNTLLSAVAGAERVFEVMDEDNEAKGETNAKAMDEVKGDVTFQHVTFSYEKEAGHIIHDVSFKAKAGETVAFVGPTGAGKTTMINLLARFYEVDDGDILLDDRPIESITRESLRSQLACVLQDTFLFTGTIRENIRYGRLNATDEEVVNAAISANAHDFISKLPQGYDTRISSEGGGISQGQKQLLSISRAILADPKLLILDEATSNIDTVTEITIQEALGRLMEGRTSFVIAHRLNTIRNADQIIVLQEGEITERGSHDELLAANGFYATLHHNALAGVSGYADQARA</sequence>
<evidence type="ECO:0000256" key="6">
    <source>
        <dbReference type="ARBA" id="ARBA00022840"/>
    </source>
</evidence>
<dbReference type="GO" id="GO:0005886">
    <property type="term" value="C:plasma membrane"/>
    <property type="evidence" value="ECO:0007669"/>
    <property type="project" value="UniProtKB-SubCell"/>
</dbReference>
<name>A0A4V3D651_9BACI</name>